<feature type="region of interest" description="Disordered" evidence="2">
    <location>
        <begin position="898"/>
        <end position="962"/>
    </location>
</feature>
<dbReference type="Gene3D" id="1.25.40.10">
    <property type="entry name" value="Tetratricopeptide repeat domain"/>
    <property type="match status" value="3"/>
</dbReference>
<evidence type="ECO:0000256" key="1">
    <source>
        <dbReference type="PROSITE-ProRule" id="PRU00339"/>
    </source>
</evidence>
<dbReference type="Proteomes" id="UP000243876">
    <property type="component" value="Unassembled WGS sequence"/>
</dbReference>
<name>A0A0D6EI11_SPOSA</name>
<dbReference type="GO" id="GO:0000127">
    <property type="term" value="C:transcription factor TFIIIC complex"/>
    <property type="evidence" value="ECO:0007669"/>
    <property type="project" value="TreeGrafter"/>
</dbReference>
<feature type="non-terminal residue" evidence="3">
    <location>
        <position position="1"/>
    </location>
</feature>
<dbReference type="OrthoDB" id="9991317at2759"/>
<organism evidence="3 4">
    <name type="scientific">Sporidiobolus salmonicolor</name>
    <name type="common">Yeast-like fungus</name>
    <name type="synonym">Sporobolomyces salmonicolor</name>
    <dbReference type="NCBI Taxonomy" id="5005"/>
    <lineage>
        <taxon>Eukaryota</taxon>
        <taxon>Fungi</taxon>
        <taxon>Dikarya</taxon>
        <taxon>Basidiomycota</taxon>
        <taxon>Pucciniomycotina</taxon>
        <taxon>Microbotryomycetes</taxon>
        <taxon>Sporidiobolales</taxon>
        <taxon>Sporidiobolaceae</taxon>
        <taxon>Sporobolomyces</taxon>
    </lineage>
</organism>
<accession>A0A0D6EI11</accession>
<evidence type="ECO:0000313" key="4">
    <source>
        <dbReference type="Proteomes" id="UP000243876"/>
    </source>
</evidence>
<dbReference type="AlphaFoldDB" id="A0A0D6EI11"/>
<protein>
    <submittedName>
        <fullName evidence="3">SPOSA6832_00694-mRNA-1:cds</fullName>
    </submittedName>
</protein>
<dbReference type="Pfam" id="PF14559">
    <property type="entry name" value="TPR_19"/>
    <property type="match status" value="1"/>
</dbReference>
<dbReference type="PANTHER" id="PTHR23082:SF0">
    <property type="entry name" value="GENERAL TRANSCRIPTION FACTOR 3C POLYPEPTIDE 3"/>
    <property type="match status" value="1"/>
</dbReference>
<dbReference type="PROSITE" id="PS50005">
    <property type="entry name" value="TPR"/>
    <property type="match status" value="1"/>
</dbReference>
<dbReference type="InterPro" id="IPR039340">
    <property type="entry name" value="Tfc4/TFIIIC-102/Sfc4"/>
</dbReference>
<feature type="region of interest" description="Disordered" evidence="2">
    <location>
        <begin position="1"/>
        <end position="131"/>
    </location>
</feature>
<proteinExistence type="predicted"/>
<dbReference type="PANTHER" id="PTHR23082">
    <property type="entry name" value="TRANSCRIPTION INITIATION FACTOR IIIC TFIIIC , POLYPEPTIDE 3-RELATED"/>
    <property type="match status" value="1"/>
</dbReference>
<evidence type="ECO:0000313" key="3">
    <source>
        <dbReference type="EMBL" id="CEQ39195.1"/>
    </source>
</evidence>
<sequence length="1168" mass="130043">MDIPELQGFTPRASTSRTPASAFAIDPALAGLRTASSASRGRDNYWGEDDGIEYDDEDDDYDSQGLAGEDEPEEDETDAEEEFAATQQAGTRAKRGRASQGGLLGPDGSILSAEKGKGRAVDQDDDGDEDEENLGRLITAIRDSASSGVGGSTALDREFDRSIADELDAFDPEMMEDLSVGIKGRKRRKGVRGGGRRAAADVEPSPEVKRLLGTANQAYAEGRLEEAIEGLTEVVRIDPIIRVSWYTLATVYEELGEREKAVQCKIVATALLGAKKGAGEWADLGRESRDIGLLHQAIYCFTQAIKANKEDVDSMWDRAILLKLSGATKMAVRAFSALLQLLPHDPGVLRELAPLLASSQLYSQATATLLAALSYYRLTVPLVSSSTVDALNTYGYSDLETLADFLLLQKNYAEVVRVVRQGVRWLQGRERETGWDAIADDREFDMERKAREGWEKENQYFEEEPTYELDVRLRSRLGVARLHMGWVEEAQRHFDLVLEEDVSQFPELFGAIGEAYYENKMFEHALEVFQLMAECDETNGPAVWYKIAQCHQATGDWEDAKECYEHVVEEEPENVEAKLALARILEQLNEPARAMQLVRDGEPQLDTHPALPPVMNRRAQQDEDDDESEGPGGARRRRRTWHSREERQALQKDREEAERSRHAEFTAAFARLEHLDVAVSAGDEESKFQWLEIATRLVDSFRSTRQLFPSDFRKKFVGMMAPRYGRRGRKGAKENRARDLEDEADLMANRLQRSMSVWFSSIVADEDNEVEETSFRGLDFDGWVDFILKYCFLLTRSDELELATEVLLHVREASVFRQSQEKTEALRLGLIACYYHAGKHNEIVAELRWWLLNYPYQTEPIRLVLALLSQGQNAANAFNDGRLQKFLIRQLKAIQAHSGGRIGPKEGGEPHDGQTPAPITRGGSPETSRGRGSSTAAGGGREDDQSDAGEDDDDEGKPVEGTFKPTVLSPVFFATYAFMLNTSQSFQPAISASRLSSPSSSHRGDDSRDSGRTVYLLRAYEIDKTQPLINLALGIAYLQRAMSRQTDNRQHQIAQGLAFLNQYRKLRGPSQEAEYNLARAFHHLGLQSHAMKHYESSLSLALPAPPPSLADAVDVDENAGADADATGSALKEFGDLTKAAAYNLTVLHAVSGQPELARKVAERWLVAV</sequence>
<gene>
    <name evidence="3" type="primary">SPOSA6832_00694</name>
</gene>
<reference evidence="4" key="1">
    <citation type="submission" date="2015-02" db="EMBL/GenBank/DDBJ databases">
        <authorList>
            <person name="Gon?alves P."/>
        </authorList>
    </citation>
    <scope>NUCLEOTIDE SEQUENCE [LARGE SCALE GENOMIC DNA]</scope>
</reference>
<feature type="region of interest" description="Disordered" evidence="2">
    <location>
        <begin position="602"/>
        <end position="659"/>
    </location>
</feature>
<dbReference type="SUPFAM" id="SSF48452">
    <property type="entry name" value="TPR-like"/>
    <property type="match status" value="2"/>
</dbReference>
<keyword evidence="4" id="KW-1185">Reference proteome</keyword>
<keyword evidence="1" id="KW-0802">TPR repeat</keyword>
<dbReference type="SMART" id="SM00028">
    <property type="entry name" value="TPR"/>
    <property type="match status" value="7"/>
</dbReference>
<feature type="compositionally biased region" description="Acidic residues" evidence="2">
    <location>
        <begin position="46"/>
        <end position="83"/>
    </location>
</feature>
<dbReference type="GO" id="GO:0006383">
    <property type="term" value="P:transcription by RNA polymerase III"/>
    <property type="evidence" value="ECO:0007669"/>
    <property type="project" value="InterPro"/>
</dbReference>
<feature type="compositionally biased region" description="Basic and acidic residues" evidence="2">
    <location>
        <begin position="642"/>
        <end position="659"/>
    </location>
</feature>
<evidence type="ECO:0000256" key="2">
    <source>
        <dbReference type="SAM" id="MobiDB-lite"/>
    </source>
</evidence>
<feature type="repeat" description="TPR" evidence="1">
    <location>
        <begin position="541"/>
        <end position="574"/>
    </location>
</feature>
<dbReference type="EMBL" id="CENE01000002">
    <property type="protein sequence ID" value="CEQ39195.1"/>
    <property type="molecule type" value="Genomic_DNA"/>
</dbReference>
<feature type="compositionally biased region" description="Acidic residues" evidence="2">
    <location>
        <begin position="944"/>
        <end position="955"/>
    </location>
</feature>
<dbReference type="InterPro" id="IPR011990">
    <property type="entry name" value="TPR-like_helical_dom_sf"/>
</dbReference>
<dbReference type="InterPro" id="IPR019734">
    <property type="entry name" value="TPR_rpt"/>
</dbReference>
<feature type="compositionally biased region" description="Basic and acidic residues" evidence="2">
    <location>
        <begin position="903"/>
        <end position="912"/>
    </location>
</feature>